<evidence type="ECO:0000313" key="2">
    <source>
        <dbReference type="Proteomes" id="UP000199467"/>
    </source>
</evidence>
<dbReference type="GeneID" id="57608982"/>
<reference evidence="2" key="1">
    <citation type="submission" date="2016-10" db="EMBL/GenBank/DDBJ databases">
        <authorList>
            <person name="Varghese N."/>
            <person name="Submissions S."/>
        </authorList>
    </citation>
    <scope>NUCLEOTIDE SEQUENCE [LARGE SCALE GENOMIC DNA]</scope>
    <source>
        <strain evidence="2">DSM 26382</strain>
    </source>
</reference>
<proteinExistence type="predicted"/>
<keyword evidence="2" id="KW-1185">Reference proteome</keyword>
<accession>A0A1G6Q4X5</accession>
<gene>
    <name evidence="1" type="ORF">SAMN05216576_107231</name>
</gene>
<organism evidence="1 2">
    <name type="scientific">Ectopseudomonas chengduensis</name>
    <dbReference type="NCBI Taxonomy" id="489632"/>
    <lineage>
        <taxon>Bacteria</taxon>
        <taxon>Pseudomonadati</taxon>
        <taxon>Pseudomonadota</taxon>
        <taxon>Gammaproteobacteria</taxon>
        <taxon>Pseudomonadales</taxon>
        <taxon>Pseudomonadaceae</taxon>
        <taxon>Ectopseudomonas</taxon>
    </lineage>
</organism>
<sequence>MKGYDRWIDEAVDQGLSFEVQVSGNGDTIWVHASDGSTVGRFSKRFGIDLHTTVVAQMAGADQCLMCTHGAAGEEEWVRFREGMLKHYGFVVPASALAF</sequence>
<name>A0A1G6Q4X5_9GAMM</name>
<evidence type="ECO:0000313" key="1">
    <source>
        <dbReference type="EMBL" id="SDC86786.1"/>
    </source>
</evidence>
<dbReference type="EMBL" id="FMZQ01000007">
    <property type="protein sequence ID" value="SDC86786.1"/>
    <property type="molecule type" value="Genomic_DNA"/>
</dbReference>
<dbReference type="AlphaFoldDB" id="A0A1G6Q4X5"/>
<dbReference type="RefSeq" id="WP_017362399.1">
    <property type="nucleotide sequence ID" value="NZ_FMZQ01000007.1"/>
</dbReference>
<dbReference type="Proteomes" id="UP000199467">
    <property type="component" value="Unassembled WGS sequence"/>
</dbReference>
<protein>
    <submittedName>
        <fullName evidence="1">Uncharacterized protein</fullName>
    </submittedName>
</protein>